<keyword evidence="4" id="KW-1185">Reference proteome</keyword>
<reference evidence="3 4" key="1">
    <citation type="submission" date="2015-07" db="EMBL/GenBank/DDBJ databases">
        <title>Comparative genomics of the Sigatoka disease complex on banana suggests a link between parallel evolutionary changes in Pseudocercospora fijiensis and Pseudocercospora eumusae and increased virulence on the banana host.</title>
        <authorList>
            <person name="Chang T.-C."/>
            <person name="Salvucci A."/>
            <person name="Crous P.W."/>
            <person name="Stergiopoulos I."/>
        </authorList>
    </citation>
    <scope>NUCLEOTIDE SEQUENCE [LARGE SCALE GENOMIC DNA]</scope>
    <source>
        <strain evidence="3 4">CBS 116634</strain>
    </source>
</reference>
<dbReference type="PANTHER" id="PTHR42085:SF4">
    <property type="entry name" value="F-BOX DOMAIN-CONTAINING PROTEIN"/>
    <property type="match status" value="1"/>
</dbReference>
<proteinExistence type="predicted"/>
<dbReference type="EMBL" id="LFZO01000867">
    <property type="protein sequence ID" value="KXS95795.1"/>
    <property type="molecule type" value="Genomic_DNA"/>
</dbReference>
<dbReference type="Pfam" id="PF20150">
    <property type="entry name" value="2EXR"/>
    <property type="match status" value="1"/>
</dbReference>
<sequence>MAEELVESISNIEPDSKDQTTAIPPKPEEQQQQLKPFPFLSLPPEVRNRIYEWCLCPTQILSLTRTKSSRFATTPTITPQLLRTNKKIYNECGQNHSYLFENEICLSLDAHDTSWPVISETRLPQHVLERLEKVCMVFDVTETFRASYREDVDFTALTALTNLTNLRLGVVFDESSGYPEEFWGELTCHVDGLDLRAP</sequence>
<feature type="domain" description="2EXR" evidence="2">
    <location>
        <begin position="38"/>
        <end position="97"/>
    </location>
</feature>
<evidence type="ECO:0000313" key="3">
    <source>
        <dbReference type="EMBL" id="KXS95795.1"/>
    </source>
</evidence>
<accession>A0A139H009</accession>
<name>A0A139H009_9PEZI</name>
<evidence type="ECO:0000313" key="4">
    <source>
        <dbReference type="Proteomes" id="UP000073492"/>
    </source>
</evidence>
<evidence type="ECO:0000256" key="1">
    <source>
        <dbReference type="SAM" id="MobiDB-lite"/>
    </source>
</evidence>
<feature type="region of interest" description="Disordered" evidence="1">
    <location>
        <begin position="1"/>
        <end position="33"/>
    </location>
</feature>
<dbReference type="Proteomes" id="UP000073492">
    <property type="component" value="Unassembled WGS sequence"/>
</dbReference>
<dbReference type="InterPro" id="IPR038883">
    <property type="entry name" value="AN11006-like"/>
</dbReference>
<comment type="caution">
    <text evidence="3">The sequence shown here is derived from an EMBL/GenBank/DDBJ whole genome shotgun (WGS) entry which is preliminary data.</text>
</comment>
<gene>
    <name evidence="3" type="ORF">AC579_9941</name>
</gene>
<evidence type="ECO:0000259" key="2">
    <source>
        <dbReference type="Pfam" id="PF20150"/>
    </source>
</evidence>
<dbReference type="OrthoDB" id="62952at2759"/>
<dbReference type="InterPro" id="IPR045518">
    <property type="entry name" value="2EXR"/>
</dbReference>
<dbReference type="AlphaFoldDB" id="A0A139H009"/>
<organism evidence="3 4">
    <name type="scientific">Pseudocercospora musae</name>
    <dbReference type="NCBI Taxonomy" id="113226"/>
    <lineage>
        <taxon>Eukaryota</taxon>
        <taxon>Fungi</taxon>
        <taxon>Dikarya</taxon>
        <taxon>Ascomycota</taxon>
        <taxon>Pezizomycotina</taxon>
        <taxon>Dothideomycetes</taxon>
        <taxon>Dothideomycetidae</taxon>
        <taxon>Mycosphaerellales</taxon>
        <taxon>Mycosphaerellaceae</taxon>
        <taxon>Pseudocercospora</taxon>
    </lineage>
</organism>
<protein>
    <recommendedName>
        <fullName evidence="2">2EXR domain-containing protein</fullName>
    </recommendedName>
</protein>
<dbReference type="PANTHER" id="PTHR42085">
    <property type="entry name" value="F-BOX DOMAIN-CONTAINING PROTEIN"/>
    <property type="match status" value="1"/>
</dbReference>